<reference evidence="3" key="2">
    <citation type="submission" date="2021-04" db="EMBL/GenBank/DDBJ databases">
        <authorList>
            <person name="Gilroy R."/>
        </authorList>
    </citation>
    <scope>NUCLEOTIDE SEQUENCE</scope>
    <source>
        <strain evidence="3">Gambia15-2214</strain>
    </source>
</reference>
<proteinExistence type="predicted"/>
<sequence>MAELIQTHKNPDKTSLFFTYHFQNTRSLTTEEINILQNNGNRCSDPEWHSFYVRRNARFDPRQIVNCEFQGVVCIGNLEPLTIKYHDLELDCGLYNSYFRDVILGDNVCVRDVSYLVNYVVGNRVILFNIGEMSCTYHSKFGNGWVKSGEPESVRIVIGVGNENDKRCVLPFEDMIPADAYLWSRYREDRELMNCFTAMTERKHQPDIPTWGIVEDDCVVKNTGLIKDAKIGAFSYIKGALKLKNITICSSEREPSQVGEGVILVNGIVGYGSRIFYQAVAIRFVIGRNCQLKYGARLLNSVLGDNSTVSCCELLNNLLFPFHEQHHNTSFLIATTIQGQCNIAAGATIGSNHNSRSPDGEIFARRGFWPGLSSDFKHNSKFASFTLVAKGSYQNELFITYPFSLVYLDTDSEQVCVMPAYWFLYNMFAIARNNSKFKNRDKRVIKVQHIETDPLAPDTIEEVLGALERLIELTGRTLGLESYQKAKDYLHQNPSQDLVLEDPQLQSKYGGKVVKAASGYKEYRKIAKYFAVKSLIAYCKRMNYDSLSRDIIRKIASIPLYTVWENIGGQIIPQKQVELLFEDIKTQKIQSWEDVHRFYDFCQENYCAWKARYGLYVLEQLYCRAMDEFSADIYKDICKDVLSVSDYMYESSCQSREKDYTNFFRAMVYRNKEEMEAVLGTIQDVDFLHQLEQETKAFNEELRVLFSDIL</sequence>
<dbReference type="SUPFAM" id="SSF51161">
    <property type="entry name" value="Trimeric LpxA-like enzymes"/>
    <property type="match status" value="1"/>
</dbReference>
<evidence type="ECO:0000259" key="2">
    <source>
        <dbReference type="Pfam" id="PF20683"/>
    </source>
</evidence>
<dbReference type="AlphaFoldDB" id="A0A9E2NZ18"/>
<feature type="domain" description="DUF6819" evidence="2">
    <location>
        <begin position="564"/>
        <end position="648"/>
    </location>
</feature>
<accession>A0A9E2NZ18</accession>
<dbReference type="InterPro" id="IPR032533">
    <property type="entry name" value="DUF4954"/>
</dbReference>
<gene>
    <name evidence="3" type="ORF">IAA16_03625</name>
</gene>
<dbReference type="Pfam" id="PF20683">
    <property type="entry name" value="DUF6819"/>
    <property type="match status" value="1"/>
</dbReference>
<dbReference type="InterPro" id="IPR049208">
    <property type="entry name" value="DUF6819"/>
</dbReference>
<evidence type="ECO:0000313" key="4">
    <source>
        <dbReference type="Proteomes" id="UP000823914"/>
    </source>
</evidence>
<evidence type="ECO:0000313" key="3">
    <source>
        <dbReference type="EMBL" id="MBU3849634.1"/>
    </source>
</evidence>
<organism evidence="3 4">
    <name type="scientific">Candidatus Treponema excrementipullorum</name>
    <dbReference type="NCBI Taxonomy" id="2838768"/>
    <lineage>
        <taxon>Bacteria</taxon>
        <taxon>Pseudomonadati</taxon>
        <taxon>Spirochaetota</taxon>
        <taxon>Spirochaetia</taxon>
        <taxon>Spirochaetales</taxon>
        <taxon>Treponemataceae</taxon>
        <taxon>Treponema</taxon>
    </lineage>
</organism>
<dbReference type="Gene3D" id="2.160.10.10">
    <property type="entry name" value="Hexapeptide repeat proteins"/>
    <property type="match status" value="1"/>
</dbReference>
<dbReference type="InterPro" id="IPR011004">
    <property type="entry name" value="Trimer_LpxA-like_sf"/>
</dbReference>
<evidence type="ECO:0000259" key="1">
    <source>
        <dbReference type="Pfam" id="PF16314"/>
    </source>
</evidence>
<dbReference type="Proteomes" id="UP000823914">
    <property type="component" value="Unassembled WGS sequence"/>
</dbReference>
<reference evidence="3" key="1">
    <citation type="journal article" date="2021" name="PeerJ">
        <title>Extensive microbial diversity within the chicken gut microbiome revealed by metagenomics and culture.</title>
        <authorList>
            <person name="Gilroy R."/>
            <person name="Ravi A."/>
            <person name="Getino M."/>
            <person name="Pursley I."/>
            <person name="Horton D.L."/>
            <person name="Alikhan N.F."/>
            <person name="Baker D."/>
            <person name="Gharbi K."/>
            <person name="Hall N."/>
            <person name="Watson M."/>
            <person name="Adriaenssens E.M."/>
            <person name="Foster-Nyarko E."/>
            <person name="Jarju S."/>
            <person name="Secka A."/>
            <person name="Antonio M."/>
            <person name="Oren A."/>
            <person name="Chaudhuri R.R."/>
            <person name="La Ragione R."/>
            <person name="Hildebrand F."/>
            <person name="Pallen M.J."/>
        </authorList>
    </citation>
    <scope>NUCLEOTIDE SEQUENCE</scope>
    <source>
        <strain evidence="3">Gambia15-2214</strain>
    </source>
</reference>
<dbReference type="EMBL" id="JAHLFV010000081">
    <property type="protein sequence ID" value="MBU3849634.1"/>
    <property type="molecule type" value="Genomic_DNA"/>
</dbReference>
<protein>
    <submittedName>
        <fullName evidence="3">DUF4954 family protein</fullName>
    </submittedName>
</protein>
<comment type="caution">
    <text evidence="3">The sequence shown here is derived from an EMBL/GenBank/DDBJ whole genome shotgun (WGS) entry which is preliminary data.</text>
</comment>
<dbReference type="Pfam" id="PF16314">
    <property type="entry name" value="DUF4954"/>
    <property type="match status" value="1"/>
</dbReference>
<feature type="domain" description="DUF4954" evidence="1">
    <location>
        <begin position="26"/>
        <end position="473"/>
    </location>
</feature>
<name>A0A9E2NZ18_9SPIR</name>